<name>A0A1S1MP55_9GAMM</name>
<dbReference type="EMBL" id="MKJU01000027">
    <property type="protein sequence ID" value="OHU89931.1"/>
    <property type="molecule type" value="Genomic_DNA"/>
</dbReference>
<evidence type="ECO:0000313" key="2">
    <source>
        <dbReference type="Proteomes" id="UP000179786"/>
    </source>
</evidence>
<dbReference type="Proteomes" id="UP000179786">
    <property type="component" value="Unassembled WGS sequence"/>
</dbReference>
<keyword evidence="2" id="KW-1185">Reference proteome</keyword>
<gene>
    <name evidence="1" type="ORF">BET10_14160</name>
</gene>
<sequence length="293" mass="34854">MYDHVMHVFLVLFLLFLYLDIAYAVQLYVDDEVDLRVYRREVPPSNIGNNTNFLMIRELKFEQLSLFPASYKRSLRAMRESSDTDVVCVANRIKTPERLKEFLFSLPVNIYLSRRLYQHVSDEPLDQSVLNEHGEVKSLPHLFSHYRNSLLVVAPTVSYGPFLDRQLEKVSNDNKLFRDGTNYYDTMYHMFRKKRADFLLGFPAEIYRHQQQLPIQYRVYDIADAPKYVIGHWMCNNTLKSREFLQRFNAHIMQVYQSKEYYDAHLKWLPETAQKKTKIYLDEVLGKLISQTP</sequence>
<protein>
    <recommendedName>
        <fullName evidence="3">Solute-binding protein family 3/N-terminal domain-containing protein</fullName>
    </recommendedName>
</protein>
<accession>A0A1S1MP55</accession>
<reference evidence="1 2" key="1">
    <citation type="submission" date="2016-09" db="EMBL/GenBank/DDBJ databases">
        <title>Pseudoalteromonas amylolytica sp. nov., isolated from the surface seawater.</title>
        <authorList>
            <person name="Wu Y.-H."/>
            <person name="Cheng H."/>
            <person name="Jin X.-B."/>
            <person name="Wang C.-S."/>
            <person name="Xu X.-W."/>
        </authorList>
    </citation>
    <scope>NUCLEOTIDE SEQUENCE [LARGE SCALE GENOMIC DNA]</scope>
    <source>
        <strain evidence="1 2">JW1</strain>
    </source>
</reference>
<proteinExistence type="predicted"/>
<dbReference type="STRING" id="1859457.BET10_14160"/>
<dbReference type="SUPFAM" id="SSF53850">
    <property type="entry name" value="Periplasmic binding protein-like II"/>
    <property type="match status" value="1"/>
</dbReference>
<dbReference type="AlphaFoldDB" id="A0A1S1MP55"/>
<evidence type="ECO:0008006" key="3">
    <source>
        <dbReference type="Google" id="ProtNLM"/>
    </source>
</evidence>
<organism evidence="1 2">
    <name type="scientific">Pseudoalteromonas amylolytica</name>
    <dbReference type="NCBI Taxonomy" id="1859457"/>
    <lineage>
        <taxon>Bacteria</taxon>
        <taxon>Pseudomonadati</taxon>
        <taxon>Pseudomonadota</taxon>
        <taxon>Gammaproteobacteria</taxon>
        <taxon>Alteromonadales</taxon>
        <taxon>Pseudoalteromonadaceae</taxon>
        <taxon>Pseudoalteromonas</taxon>
    </lineage>
</organism>
<comment type="caution">
    <text evidence="1">The sequence shown here is derived from an EMBL/GenBank/DDBJ whole genome shotgun (WGS) entry which is preliminary data.</text>
</comment>
<evidence type="ECO:0000313" key="1">
    <source>
        <dbReference type="EMBL" id="OHU89931.1"/>
    </source>
</evidence>